<dbReference type="PANTHER" id="PTHR30050">
    <property type="entry name" value="CHROMOSOMAL REPLICATION INITIATOR PROTEIN DNAA"/>
    <property type="match status" value="1"/>
</dbReference>
<sequence length="467" mass="50839">MKRLDEILSKTRNAASSADPSAASPATADSPDPEEEAACPICRGAGFVRRPYPVGHPRFGRAEPCDCVLDEAEDQRRERLTRLSNIGALARFTFATLNPRGRTGADDAFEAAVAAARAYAERPEGWLVLSGPSGTGKTHLAAALANRRIELGHPVLFMVVADLLDHLRAGYDTDDEDLSFNRVFEQVRNAPLLILDDLDGASGTPWAREKLLQVINHRFNLALPTVITTSTPPAALDPRLATRLLDPALARVITLGRGQAAGYFEIGGMSRERLAACQFRTFETRVPGLREEERASLEAAFDAARRYAEDPQGWLVFCGTNGCGKTHLAGAIANRALERGQSVVFAVVPDLLDHLRASFAPGRELPYDELFERVRTADLLVLDDFGAQAATPWAQEKLYQVVNYRHVAGLPTVVTSDRSLEELQAVNPRIVARIADPRAGAIIVILAPHYHLGRGAGGPPRPSRRTR</sequence>
<gene>
    <name evidence="3" type="ORF">Tbon_08970</name>
</gene>
<accession>A0ABX6C408</accession>
<dbReference type="SMART" id="SM00382">
    <property type="entry name" value="AAA"/>
    <property type="match status" value="2"/>
</dbReference>
<proteinExistence type="predicted"/>
<dbReference type="InterPro" id="IPR027417">
    <property type="entry name" value="P-loop_NTPase"/>
</dbReference>
<organism evidence="3 4">
    <name type="scientific">Tepidiforma bonchosmolovskayae</name>
    <dbReference type="NCBI Taxonomy" id="2601677"/>
    <lineage>
        <taxon>Bacteria</taxon>
        <taxon>Bacillati</taxon>
        <taxon>Chloroflexota</taxon>
        <taxon>Tepidiformia</taxon>
        <taxon>Tepidiformales</taxon>
        <taxon>Tepidiformaceae</taxon>
        <taxon>Tepidiforma</taxon>
    </lineage>
</organism>
<dbReference type="SUPFAM" id="SSF52540">
    <property type="entry name" value="P-loop containing nucleoside triphosphate hydrolases"/>
    <property type="match status" value="2"/>
</dbReference>
<evidence type="ECO:0000313" key="3">
    <source>
        <dbReference type="EMBL" id="QFG03423.1"/>
    </source>
</evidence>
<dbReference type="EMBL" id="CP042829">
    <property type="protein sequence ID" value="QFG03423.1"/>
    <property type="molecule type" value="Genomic_DNA"/>
</dbReference>
<evidence type="ECO:0000313" key="4">
    <source>
        <dbReference type="Proteomes" id="UP000326331"/>
    </source>
</evidence>
<dbReference type="InterPro" id="IPR020591">
    <property type="entry name" value="Chromosome_initiator_DnaA-like"/>
</dbReference>
<dbReference type="Pfam" id="PF01695">
    <property type="entry name" value="IstB_IS21"/>
    <property type="match status" value="2"/>
</dbReference>
<feature type="compositionally biased region" description="Low complexity" evidence="1">
    <location>
        <begin position="14"/>
        <end position="30"/>
    </location>
</feature>
<evidence type="ECO:0000259" key="2">
    <source>
        <dbReference type="SMART" id="SM00382"/>
    </source>
</evidence>
<protein>
    <submittedName>
        <fullName evidence="3">AAA family ATPase</fullName>
    </submittedName>
</protein>
<evidence type="ECO:0000256" key="1">
    <source>
        <dbReference type="SAM" id="MobiDB-lite"/>
    </source>
</evidence>
<dbReference type="PRINTS" id="PR00051">
    <property type="entry name" value="DNAA"/>
</dbReference>
<dbReference type="PANTHER" id="PTHR30050:SF4">
    <property type="entry name" value="ATP-BINDING PROTEIN RV3427C IN INSERTION SEQUENCE-RELATED"/>
    <property type="match status" value="1"/>
</dbReference>
<dbReference type="InterPro" id="IPR003593">
    <property type="entry name" value="AAA+_ATPase"/>
</dbReference>
<dbReference type="InterPro" id="IPR002611">
    <property type="entry name" value="IstB_ATP-bd"/>
</dbReference>
<reference evidence="3 4" key="1">
    <citation type="submission" date="2019-10" db="EMBL/GenBank/DDBJ databases">
        <title>Thermopilla bonchosmolovskayae gen. nov., sp. nov., a moderately thermophilic Chloroflexi bacterium from a Chukotka hot spring (Arctic, Russia), representing a novel classis Thermopillaia, which include previously uncultivated lineage OLB14.</title>
        <authorList>
            <person name="Kochetkova T.V."/>
            <person name="Zayulina K.S."/>
            <person name="Zhigarkov V.S."/>
            <person name="Minaev N.V."/>
            <person name="Novikov A."/>
            <person name="Toshchakov S.V."/>
            <person name="Elcheninov A.G."/>
            <person name="Kublanov I.V."/>
        </authorList>
    </citation>
    <scope>NUCLEOTIDE SEQUENCE [LARGE SCALE GENOMIC DNA]</scope>
    <source>
        <strain evidence="3 4">3753O</strain>
    </source>
</reference>
<feature type="domain" description="AAA+ ATPase" evidence="2">
    <location>
        <begin position="311"/>
        <end position="449"/>
    </location>
</feature>
<feature type="region of interest" description="Disordered" evidence="1">
    <location>
        <begin position="1"/>
        <end position="36"/>
    </location>
</feature>
<dbReference type="CDD" id="cd00009">
    <property type="entry name" value="AAA"/>
    <property type="match status" value="2"/>
</dbReference>
<feature type="domain" description="AAA+ ATPase" evidence="2">
    <location>
        <begin position="123"/>
        <end position="254"/>
    </location>
</feature>
<keyword evidence="4" id="KW-1185">Reference proteome</keyword>
<dbReference type="Gene3D" id="3.40.50.300">
    <property type="entry name" value="P-loop containing nucleotide triphosphate hydrolases"/>
    <property type="match status" value="2"/>
</dbReference>
<name>A0ABX6C408_9CHLR</name>
<dbReference type="Proteomes" id="UP000326331">
    <property type="component" value="Chromosome"/>
</dbReference>
<dbReference type="RefSeq" id="WP_158067386.1">
    <property type="nucleotide sequence ID" value="NZ_CP042829.1"/>
</dbReference>